<dbReference type="PANTHER" id="PTHR43065">
    <property type="entry name" value="SENSOR HISTIDINE KINASE"/>
    <property type="match status" value="1"/>
</dbReference>
<keyword evidence="6" id="KW-0418">Kinase</keyword>
<dbReference type="CDD" id="cd00156">
    <property type="entry name" value="REC"/>
    <property type="match status" value="1"/>
</dbReference>
<dbReference type="InterPro" id="IPR036890">
    <property type="entry name" value="HATPase_C_sf"/>
</dbReference>
<dbReference type="PRINTS" id="PR00344">
    <property type="entry name" value="BCTRLSENSOR"/>
</dbReference>
<dbReference type="Pfam" id="PF00512">
    <property type="entry name" value="HisKA"/>
    <property type="match status" value="1"/>
</dbReference>
<evidence type="ECO:0000313" key="13">
    <source>
        <dbReference type="EMBL" id="TDP01225.1"/>
    </source>
</evidence>
<accession>A0A4R6MHR3</accession>
<gene>
    <name evidence="13" type="ORF">DFP79_0126</name>
</gene>
<dbReference type="InterPro" id="IPR004358">
    <property type="entry name" value="Sig_transdc_His_kin-like_C"/>
</dbReference>
<dbReference type="PROSITE" id="PS50112">
    <property type="entry name" value="PAS"/>
    <property type="match status" value="1"/>
</dbReference>
<dbReference type="SMART" id="SM00387">
    <property type="entry name" value="HATPase_c"/>
    <property type="match status" value="1"/>
</dbReference>
<evidence type="ECO:0000256" key="8">
    <source>
        <dbReference type="SAM" id="Phobius"/>
    </source>
</evidence>
<dbReference type="PROSITE" id="PS50109">
    <property type="entry name" value="HIS_KIN"/>
    <property type="match status" value="1"/>
</dbReference>
<dbReference type="RefSeq" id="WP_133501965.1">
    <property type="nucleotide sequence ID" value="NZ_SNXC01000002.1"/>
</dbReference>
<keyword evidence="5" id="KW-0808">Transferase</keyword>
<evidence type="ECO:0000256" key="4">
    <source>
        <dbReference type="ARBA" id="ARBA00022553"/>
    </source>
</evidence>
<keyword evidence="14" id="KW-1185">Reference proteome</keyword>
<comment type="catalytic activity">
    <reaction evidence="1">
        <text>ATP + protein L-histidine = ADP + protein N-phospho-L-histidine.</text>
        <dbReference type="EC" id="2.7.13.3"/>
    </reaction>
</comment>
<evidence type="ECO:0000313" key="14">
    <source>
        <dbReference type="Proteomes" id="UP000294656"/>
    </source>
</evidence>
<dbReference type="Gene3D" id="3.40.50.2300">
    <property type="match status" value="1"/>
</dbReference>
<dbReference type="Pfam" id="PF12860">
    <property type="entry name" value="PAS_7"/>
    <property type="match status" value="1"/>
</dbReference>
<dbReference type="PROSITE" id="PS51257">
    <property type="entry name" value="PROKAR_LIPOPROTEIN"/>
    <property type="match status" value="1"/>
</dbReference>
<organism evidence="13 14">
    <name type="scientific">Marinomonas balearica</name>
    <dbReference type="NCBI Taxonomy" id="491947"/>
    <lineage>
        <taxon>Bacteria</taxon>
        <taxon>Pseudomonadati</taxon>
        <taxon>Pseudomonadota</taxon>
        <taxon>Gammaproteobacteria</taxon>
        <taxon>Oceanospirillales</taxon>
        <taxon>Oceanospirillaceae</taxon>
        <taxon>Marinomonas</taxon>
    </lineage>
</organism>
<evidence type="ECO:0000259" key="11">
    <source>
        <dbReference type="PROSITE" id="PS50112"/>
    </source>
</evidence>
<dbReference type="InterPro" id="IPR003661">
    <property type="entry name" value="HisK_dim/P_dom"/>
</dbReference>
<dbReference type="SMART" id="SM00448">
    <property type="entry name" value="REC"/>
    <property type="match status" value="1"/>
</dbReference>
<dbReference type="PROSITE" id="PS50885">
    <property type="entry name" value="HAMP"/>
    <property type="match status" value="1"/>
</dbReference>
<protein>
    <recommendedName>
        <fullName evidence="3">histidine kinase</fullName>
        <ecNumber evidence="3">2.7.13.3</ecNumber>
    </recommendedName>
</protein>
<dbReference type="Proteomes" id="UP000294656">
    <property type="component" value="Unassembled WGS sequence"/>
</dbReference>
<dbReference type="SUPFAM" id="SSF55785">
    <property type="entry name" value="PYP-like sensor domain (PAS domain)"/>
    <property type="match status" value="1"/>
</dbReference>
<dbReference type="OrthoDB" id="9772100at2"/>
<dbReference type="CDD" id="cd00082">
    <property type="entry name" value="HisKA"/>
    <property type="match status" value="1"/>
</dbReference>
<evidence type="ECO:0000256" key="5">
    <source>
        <dbReference type="ARBA" id="ARBA00022679"/>
    </source>
</evidence>
<evidence type="ECO:0000256" key="3">
    <source>
        <dbReference type="ARBA" id="ARBA00012438"/>
    </source>
</evidence>
<dbReference type="InterPro" id="IPR011006">
    <property type="entry name" value="CheY-like_superfamily"/>
</dbReference>
<dbReference type="SUPFAM" id="SSF158472">
    <property type="entry name" value="HAMP domain-like"/>
    <property type="match status" value="1"/>
</dbReference>
<dbReference type="EMBL" id="SNXC01000002">
    <property type="protein sequence ID" value="TDP01225.1"/>
    <property type="molecule type" value="Genomic_DNA"/>
</dbReference>
<dbReference type="GO" id="GO:0016020">
    <property type="term" value="C:membrane"/>
    <property type="evidence" value="ECO:0007669"/>
    <property type="project" value="UniProtKB-SubCell"/>
</dbReference>
<proteinExistence type="predicted"/>
<dbReference type="PROSITE" id="PS50110">
    <property type="entry name" value="RESPONSE_REGULATORY"/>
    <property type="match status" value="1"/>
</dbReference>
<feature type="transmembrane region" description="Helical" evidence="8">
    <location>
        <begin position="12"/>
        <end position="32"/>
    </location>
</feature>
<dbReference type="SUPFAM" id="SSF52172">
    <property type="entry name" value="CheY-like"/>
    <property type="match status" value="1"/>
</dbReference>
<dbReference type="InterPro" id="IPR036097">
    <property type="entry name" value="HisK_dim/P_sf"/>
</dbReference>
<feature type="transmembrane region" description="Helical" evidence="8">
    <location>
        <begin position="261"/>
        <end position="279"/>
    </location>
</feature>
<dbReference type="InterPro" id="IPR003594">
    <property type="entry name" value="HATPase_dom"/>
</dbReference>
<dbReference type="NCBIfam" id="TIGR00229">
    <property type="entry name" value="sensory_box"/>
    <property type="match status" value="1"/>
</dbReference>
<dbReference type="InterPro" id="IPR005467">
    <property type="entry name" value="His_kinase_dom"/>
</dbReference>
<evidence type="ECO:0000256" key="1">
    <source>
        <dbReference type="ARBA" id="ARBA00000085"/>
    </source>
</evidence>
<dbReference type="GO" id="GO:0000155">
    <property type="term" value="F:phosphorelay sensor kinase activity"/>
    <property type="evidence" value="ECO:0007669"/>
    <property type="project" value="InterPro"/>
</dbReference>
<keyword evidence="8" id="KW-0472">Membrane</keyword>
<dbReference type="AlphaFoldDB" id="A0A4R6MHR3"/>
<dbReference type="Gene3D" id="6.10.340.10">
    <property type="match status" value="1"/>
</dbReference>
<dbReference type="Gene3D" id="3.30.565.10">
    <property type="entry name" value="Histidine kinase-like ATPase, C-terminal domain"/>
    <property type="match status" value="1"/>
</dbReference>
<feature type="modified residue" description="4-aspartylphosphate" evidence="7">
    <location>
        <position position="776"/>
    </location>
</feature>
<dbReference type="InterPro" id="IPR001789">
    <property type="entry name" value="Sig_transdc_resp-reg_receiver"/>
</dbReference>
<dbReference type="SUPFAM" id="SSF55874">
    <property type="entry name" value="ATPase domain of HSP90 chaperone/DNA topoisomerase II/histidine kinase"/>
    <property type="match status" value="1"/>
</dbReference>
<comment type="caution">
    <text evidence="13">The sequence shown here is derived from an EMBL/GenBank/DDBJ whole genome shotgun (WGS) entry which is preliminary data.</text>
</comment>
<dbReference type="PANTHER" id="PTHR43065:SF42">
    <property type="entry name" value="TWO-COMPONENT SENSOR PPRA"/>
    <property type="match status" value="1"/>
</dbReference>
<dbReference type="SMART" id="SM00388">
    <property type="entry name" value="HisKA"/>
    <property type="match status" value="1"/>
</dbReference>
<dbReference type="Gene3D" id="1.10.287.130">
    <property type="match status" value="1"/>
</dbReference>
<feature type="domain" description="PAS" evidence="11">
    <location>
        <begin position="343"/>
        <end position="385"/>
    </location>
</feature>
<dbReference type="InterPro" id="IPR000014">
    <property type="entry name" value="PAS"/>
</dbReference>
<dbReference type="Pfam" id="PF00072">
    <property type="entry name" value="Response_reg"/>
    <property type="match status" value="1"/>
</dbReference>
<evidence type="ECO:0000259" key="12">
    <source>
        <dbReference type="PROSITE" id="PS50885"/>
    </source>
</evidence>
<comment type="subcellular location">
    <subcellularLocation>
        <location evidence="2">Membrane</location>
    </subcellularLocation>
</comment>
<dbReference type="EC" id="2.7.13.3" evidence="3"/>
<dbReference type="SUPFAM" id="SSF47384">
    <property type="entry name" value="Homodimeric domain of signal transducing histidine kinase"/>
    <property type="match status" value="1"/>
</dbReference>
<evidence type="ECO:0000256" key="7">
    <source>
        <dbReference type="PROSITE-ProRule" id="PRU00169"/>
    </source>
</evidence>
<keyword evidence="8" id="KW-1133">Transmembrane helix</keyword>
<keyword evidence="8" id="KW-0812">Transmembrane</keyword>
<evidence type="ECO:0000256" key="2">
    <source>
        <dbReference type="ARBA" id="ARBA00004370"/>
    </source>
</evidence>
<evidence type="ECO:0000259" key="10">
    <source>
        <dbReference type="PROSITE" id="PS50110"/>
    </source>
</evidence>
<name>A0A4R6MHR3_9GAMM</name>
<keyword evidence="4 7" id="KW-0597">Phosphoprotein</keyword>
<reference evidence="13 14" key="1">
    <citation type="submission" date="2019-03" db="EMBL/GenBank/DDBJ databases">
        <title>Genomic Encyclopedia of Type Strains, Phase III (KMG-III): the genomes of soil and plant-associated and newly described type strains.</title>
        <authorList>
            <person name="Whitman W."/>
        </authorList>
    </citation>
    <scope>NUCLEOTIDE SEQUENCE [LARGE SCALE GENOMIC DNA]</scope>
    <source>
        <strain evidence="13 14">CECT 7378</strain>
    </source>
</reference>
<dbReference type="InterPro" id="IPR035965">
    <property type="entry name" value="PAS-like_dom_sf"/>
</dbReference>
<dbReference type="Pfam" id="PF02518">
    <property type="entry name" value="HATPase_c"/>
    <property type="match status" value="1"/>
</dbReference>
<feature type="domain" description="HAMP" evidence="12">
    <location>
        <begin position="282"/>
        <end position="335"/>
    </location>
</feature>
<feature type="domain" description="Histidine kinase" evidence="9">
    <location>
        <begin position="483"/>
        <end position="697"/>
    </location>
</feature>
<feature type="domain" description="Response regulatory" evidence="10">
    <location>
        <begin position="726"/>
        <end position="843"/>
    </location>
</feature>
<sequence>MKLTSIRQKASLSILTISLVACFMVAIGWQAMRVSESSLAEFEARTLPEISTALTLAEGVAQLAATAPYTASSARPFQLQTEAKHLQNGIQALRSVAESLLDPDFKLEVNQRLDELQMTLEELVRLVREELYIREDNLAQQFRIRVLESSGVNEGELSVERTKVLFWLLKLIEDSGQVSQDIVSDLDLLHQVQPSKDITERFLAAQKRMNEITERKTYLLISTRAKSELLSERVSNFVGALKKRVSRQREKVAEVVANGQLWIFGISAFLLIGLMRLYWYSQRMTKDLEAVTRDMEALSKGALDSDTIQLDRDDEIGTLVDAFEVFRRDAIYRIEVTSELSEQKHLLETIFDNMNDGLSVFSAKGELVAWNQGYEAVFGLNKGDLSVGMTLPDVQRLISLVTHRNVSIENELVYMDEVNESRHHSSQSFERHFDDGRIIEFRSKPMPEGGFVTLYTDLTERKSVESQLRQAQKMEMLGQLTGGVAHDFNNLLAAIMGNLQMLSDSENLSSDQRRYTERALAVSEKSSNLVQRLLAFSRRQQLFPECTHIDDLIEGMLDLVEYSVGSHIVVKPSLNCPDIQCLIDPSQLENALLNLSLNSAAAMPNGGTLTFSTKACTLPDSDIPAIRVAVEDTGEGISKDVLARIFEPFFTTKPVGKGSGLGLSMIYGFVKQSGGDIIVTSEENQWTKVCIFLPQHAASHIASRITTSDATDTSDTVSVSIPEDALIWLVEDDEEVRNVMRSQLIQLGFIVQSFDRVETVLESLEKAIHPDAILSDVNLAGVRNGVELAHFIKQNEALSSIPVVLMSGLPKQELHNKYALKEDDLLLSKPFTIRTLEAVFKSK</sequence>
<evidence type="ECO:0000259" key="9">
    <source>
        <dbReference type="PROSITE" id="PS50109"/>
    </source>
</evidence>
<dbReference type="InterPro" id="IPR003660">
    <property type="entry name" value="HAMP_dom"/>
</dbReference>
<evidence type="ECO:0000256" key="6">
    <source>
        <dbReference type="ARBA" id="ARBA00022777"/>
    </source>
</evidence>
<dbReference type="Gene3D" id="3.30.450.20">
    <property type="entry name" value="PAS domain"/>
    <property type="match status" value="1"/>
</dbReference>